<reference evidence="1 2" key="1">
    <citation type="submission" date="2017-01" db="EMBL/GenBank/DDBJ databases">
        <title>Genome analysis of Paenibacillus selenitrireducens ES3-24.</title>
        <authorList>
            <person name="Xu D."/>
            <person name="Yao R."/>
            <person name="Zheng S."/>
        </authorList>
    </citation>
    <scope>NUCLEOTIDE SEQUENCE [LARGE SCALE GENOMIC DNA]</scope>
    <source>
        <strain evidence="1 2">ES3-24</strain>
    </source>
</reference>
<dbReference type="STRING" id="1324314.BVG16_30190"/>
<evidence type="ECO:0000313" key="2">
    <source>
        <dbReference type="Proteomes" id="UP000190188"/>
    </source>
</evidence>
<gene>
    <name evidence="1" type="ORF">BVG16_30190</name>
</gene>
<organism evidence="1 2">
    <name type="scientific">Paenibacillus selenitireducens</name>
    <dbReference type="NCBI Taxonomy" id="1324314"/>
    <lineage>
        <taxon>Bacteria</taxon>
        <taxon>Bacillati</taxon>
        <taxon>Bacillota</taxon>
        <taxon>Bacilli</taxon>
        <taxon>Bacillales</taxon>
        <taxon>Paenibacillaceae</taxon>
        <taxon>Paenibacillus</taxon>
    </lineage>
</organism>
<dbReference type="Proteomes" id="UP000190188">
    <property type="component" value="Unassembled WGS sequence"/>
</dbReference>
<accession>A0A1T2WZM6</accession>
<keyword evidence="2" id="KW-1185">Reference proteome</keyword>
<protein>
    <submittedName>
        <fullName evidence="1">Uncharacterized protein</fullName>
    </submittedName>
</protein>
<sequence>MLGLLFNEKECKELDYVLRKELDEMLFDLSDSRLEYEIRHAIANRYKTIFRMYARFASPRELSKYVRNRQLPVPKKQ</sequence>
<dbReference type="RefSeq" id="WP_078502921.1">
    <property type="nucleotide sequence ID" value="NZ_MSZX01000022.1"/>
</dbReference>
<name>A0A1T2WZM6_9BACL</name>
<comment type="caution">
    <text evidence="1">The sequence shown here is derived from an EMBL/GenBank/DDBJ whole genome shotgun (WGS) entry which is preliminary data.</text>
</comment>
<proteinExistence type="predicted"/>
<dbReference type="OrthoDB" id="2971867at2"/>
<dbReference type="EMBL" id="MSZX01000022">
    <property type="protein sequence ID" value="OPA73080.1"/>
    <property type="molecule type" value="Genomic_DNA"/>
</dbReference>
<dbReference type="AlphaFoldDB" id="A0A1T2WZM6"/>
<evidence type="ECO:0000313" key="1">
    <source>
        <dbReference type="EMBL" id="OPA73080.1"/>
    </source>
</evidence>